<proteinExistence type="predicted"/>
<feature type="region of interest" description="Disordered" evidence="1">
    <location>
        <begin position="405"/>
        <end position="424"/>
    </location>
</feature>
<keyword evidence="3" id="KW-1185">Reference proteome</keyword>
<reference evidence="3" key="1">
    <citation type="submission" date="2017-03" db="EMBL/GenBank/DDBJ databases">
        <title>Phytopthora megakarya and P. palmivora, two closely related causual agents of cacao black pod achieved similar genome size and gene model numbers by different mechanisms.</title>
        <authorList>
            <person name="Ali S."/>
            <person name="Shao J."/>
            <person name="Larry D.J."/>
            <person name="Kronmiller B."/>
            <person name="Shen D."/>
            <person name="Strem M.D."/>
            <person name="Melnick R.L."/>
            <person name="Guiltinan M.J."/>
            <person name="Tyler B.M."/>
            <person name="Meinhardt L.W."/>
            <person name="Bailey B.A."/>
        </authorList>
    </citation>
    <scope>NUCLEOTIDE SEQUENCE [LARGE SCALE GENOMIC DNA]</scope>
    <source>
        <strain evidence="3">zdho120</strain>
    </source>
</reference>
<dbReference type="AlphaFoldDB" id="A0A225VN96"/>
<dbReference type="Proteomes" id="UP000198211">
    <property type="component" value="Unassembled WGS sequence"/>
</dbReference>
<accession>A0A225VN96</accession>
<name>A0A225VN96_9STRA</name>
<sequence>MSLTPLTTGEHLLIFPQDVTGKVDSAFYGVVVSTARPSVRVESVADTTPGVYVQSKTVAVKRRVPNEGGLGSQPGLWMRRDVCVLSRNYHYYDQVVRQDGTCLGIATHLGIKTCSLQQVIEEVYVILGAQRWPTRHRAPREVHDRLLDSILVGDEGMSLATSRLHEIVLGLKDRQEAAMEWVDPATGSTHTTLLERLIRYVFCVDGKRDIPANIRHQVGNHYVTSQLLNPLIHRRQMGRRAFSTHGKNMTLRAGENEVPAAVYLGRQWLAQPRCLWAVRRWPRPRTPRHDLLDNRWSKRNQRPKKQPAQLHDYNAAPMLKRNRCGFNPTTEQERIHLAVANEQHKCKSGDGYIDYVLSVAKFVAHTGVASIVYDLTFGNHGLSIMHFKRIGFLDRLRALAPGTVTPQITKLPPHGPRFHGPRPT</sequence>
<gene>
    <name evidence="2" type="ORF">PHMEG_00020655</name>
</gene>
<comment type="caution">
    <text evidence="2">The sequence shown here is derived from an EMBL/GenBank/DDBJ whole genome shotgun (WGS) entry which is preliminary data.</text>
</comment>
<dbReference type="EMBL" id="NBNE01003717">
    <property type="protein sequence ID" value="OWZ07011.1"/>
    <property type="molecule type" value="Genomic_DNA"/>
</dbReference>
<evidence type="ECO:0000313" key="2">
    <source>
        <dbReference type="EMBL" id="OWZ07011.1"/>
    </source>
</evidence>
<protein>
    <submittedName>
        <fullName evidence="2">Uncharacterized protein</fullName>
    </submittedName>
</protein>
<organism evidence="2 3">
    <name type="scientific">Phytophthora megakarya</name>
    <dbReference type="NCBI Taxonomy" id="4795"/>
    <lineage>
        <taxon>Eukaryota</taxon>
        <taxon>Sar</taxon>
        <taxon>Stramenopiles</taxon>
        <taxon>Oomycota</taxon>
        <taxon>Peronosporomycetes</taxon>
        <taxon>Peronosporales</taxon>
        <taxon>Peronosporaceae</taxon>
        <taxon>Phytophthora</taxon>
    </lineage>
</organism>
<evidence type="ECO:0000256" key="1">
    <source>
        <dbReference type="SAM" id="MobiDB-lite"/>
    </source>
</evidence>
<evidence type="ECO:0000313" key="3">
    <source>
        <dbReference type="Proteomes" id="UP000198211"/>
    </source>
</evidence>